<feature type="transmembrane region" description="Helical" evidence="7">
    <location>
        <begin position="231"/>
        <end position="255"/>
    </location>
</feature>
<proteinExistence type="inferred from homology"/>
<dbReference type="EMBL" id="JANURM010000008">
    <property type="protein sequence ID" value="MDL0089152.1"/>
    <property type="molecule type" value="Genomic_DNA"/>
</dbReference>
<reference evidence="9" key="2">
    <citation type="journal article" date="2023" name="Microorganisms">
        <title>Isolation and Genomic Characteristics of Cat-Borne Campylobacter felis sp. nov. and Sheep-Borne Campylobacter ovis sp. nov.</title>
        <authorList>
            <person name="Wang H."/>
            <person name="Li Y."/>
            <person name="Gu Y."/>
            <person name="Zhou G."/>
            <person name="Chen X."/>
            <person name="Zhang X."/>
            <person name="Shao Z."/>
            <person name="Zhang J."/>
            <person name="Zhang M."/>
        </authorList>
    </citation>
    <scope>NUCLEOTIDE SEQUENCE</scope>
    <source>
        <strain evidence="9">PS10</strain>
    </source>
</reference>
<evidence type="ECO:0000256" key="4">
    <source>
        <dbReference type="ARBA" id="ARBA00022989"/>
    </source>
</evidence>
<feature type="transmembrane region" description="Helical" evidence="7">
    <location>
        <begin position="143"/>
        <end position="159"/>
    </location>
</feature>
<evidence type="ECO:0000256" key="7">
    <source>
        <dbReference type="SAM" id="Phobius"/>
    </source>
</evidence>
<evidence type="ECO:0000256" key="6">
    <source>
        <dbReference type="ARBA" id="ARBA00034125"/>
    </source>
</evidence>
<dbReference type="Pfam" id="PF06738">
    <property type="entry name" value="ThrE"/>
    <property type="match status" value="1"/>
</dbReference>
<reference evidence="9" key="1">
    <citation type="submission" date="2022-08" db="EMBL/GenBank/DDBJ databases">
        <authorList>
            <person name="Wang H."/>
        </authorList>
    </citation>
    <scope>NUCLEOTIDE SEQUENCE</scope>
    <source>
        <strain evidence="9">PS10</strain>
    </source>
</reference>
<evidence type="ECO:0000259" key="8">
    <source>
        <dbReference type="Pfam" id="PF06738"/>
    </source>
</evidence>
<keyword evidence="2" id="KW-1003">Cell membrane</keyword>
<dbReference type="Proteomes" id="UP001173801">
    <property type="component" value="Unassembled WGS sequence"/>
</dbReference>
<name>A0ABT7HQF1_9BACT</name>
<comment type="subcellular location">
    <subcellularLocation>
        <location evidence="1">Cell membrane</location>
        <topology evidence="1">Multi-pass membrane protein</topology>
    </subcellularLocation>
</comment>
<evidence type="ECO:0000256" key="3">
    <source>
        <dbReference type="ARBA" id="ARBA00022692"/>
    </source>
</evidence>
<sequence>MKPKIDEISLFLTEYAANMLSVGTYTARVNRCVGRIALAYGYGVSMTAFTKHFSISVTDLDDSSNFRTYVKNVSHKFVSFRLISDLSALSWQIFDEHVSLAQARAYFDDIMKISQNNELKMLVLVSIANAAFCRLFGGDLGGVFAVFFATLVGFYLKIFMSKKGINLKVQYIIIAFISSFLAYLGVHFGLSATADITIGSSVLYLIPGVKLINSIFDILNENILVGISNGISTGILMICIAIGVYMTIFISNFGILNV</sequence>
<feature type="domain" description="Threonine/serine exporter-like N-terminal" evidence="8">
    <location>
        <begin position="12"/>
        <end position="248"/>
    </location>
</feature>
<feature type="transmembrane region" description="Helical" evidence="7">
    <location>
        <begin position="171"/>
        <end position="190"/>
    </location>
</feature>
<evidence type="ECO:0000256" key="5">
    <source>
        <dbReference type="ARBA" id="ARBA00023136"/>
    </source>
</evidence>
<dbReference type="PANTHER" id="PTHR34390">
    <property type="entry name" value="UPF0442 PROTEIN YJJB-RELATED"/>
    <property type="match status" value="1"/>
</dbReference>
<evidence type="ECO:0000256" key="2">
    <source>
        <dbReference type="ARBA" id="ARBA00022475"/>
    </source>
</evidence>
<dbReference type="InterPro" id="IPR050539">
    <property type="entry name" value="ThrE_Dicarb/AminoAcid_Exp"/>
</dbReference>
<dbReference type="InterPro" id="IPR010619">
    <property type="entry name" value="ThrE-like_N"/>
</dbReference>
<keyword evidence="10" id="KW-1185">Reference proteome</keyword>
<evidence type="ECO:0000256" key="1">
    <source>
        <dbReference type="ARBA" id="ARBA00004651"/>
    </source>
</evidence>
<evidence type="ECO:0000313" key="9">
    <source>
        <dbReference type="EMBL" id="MDL0089152.1"/>
    </source>
</evidence>
<keyword evidence="5 7" id="KW-0472">Membrane</keyword>
<evidence type="ECO:0000313" key="10">
    <source>
        <dbReference type="Proteomes" id="UP001173801"/>
    </source>
</evidence>
<comment type="similarity">
    <text evidence="6">Belongs to the ThrE exporter (TC 2.A.79) family.</text>
</comment>
<dbReference type="RefSeq" id="WP_284937808.1">
    <property type="nucleotide sequence ID" value="NZ_JANURM010000008.1"/>
</dbReference>
<gene>
    <name evidence="9" type="ORF">NYG85_07225</name>
</gene>
<comment type="caution">
    <text evidence="9">The sequence shown here is derived from an EMBL/GenBank/DDBJ whole genome shotgun (WGS) entry which is preliminary data.</text>
</comment>
<accession>A0ABT7HQF1</accession>
<keyword evidence="4 7" id="KW-1133">Transmembrane helix</keyword>
<organism evidence="9 10">
    <name type="scientific">Campylobacter gastrosuis</name>
    <dbReference type="NCBI Taxonomy" id="2974576"/>
    <lineage>
        <taxon>Bacteria</taxon>
        <taxon>Pseudomonadati</taxon>
        <taxon>Campylobacterota</taxon>
        <taxon>Epsilonproteobacteria</taxon>
        <taxon>Campylobacterales</taxon>
        <taxon>Campylobacteraceae</taxon>
        <taxon>Campylobacter</taxon>
    </lineage>
</organism>
<dbReference type="PANTHER" id="PTHR34390:SF2">
    <property type="entry name" value="SUCCINATE TRANSPORTER SUBUNIT YJJP-RELATED"/>
    <property type="match status" value="1"/>
</dbReference>
<protein>
    <submittedName>
        <fullName evidence="9">Threonine/serine exporter family protein</fullName>
    </submittedName>
</protein>
<keyword evidence="3 7" id="KW-0812">Transmembrane</keyword>